<dbReference type="AlphaFoldDB" id="A0ABD2JTH8"/>
<evidence type="ECO:0000313" key="2">
    <source>
        <dbReference type="Proteomes" id="UP001620626"/>
    </source>
</evidence>
<dbReference type="InterPro" id="IPR036397">
    <property type="entry name" value="RNaseH_sf"/>
</dbReference>
<evidence type="ECO:0000313" key="1">
    <source>
        <dbReference type="EMBL" id="KAL3093932.1"/>
    </source>
</evidence>
<accession>A0ABD2JTH8</accession>
<comment type="caution">
    <text evidence="1">The sequence shown here is derived from an EMBL/GenBank/DDBJ whole genome shotgun (WGS) entry which is preliminary data.</text>
</comment>
<keyword evidence="2" id="KW-1185">Reference proteome</keyword>
<dbReference type="Proteomes" id="UP001620626">
    <property type="component" value="Unassembled WGS sequence"/>
</dbReference>
<dbReference type="Gene3D" id="3.30.420.10">
    <property type="entry name" value="Ribonuclease H-like superfamily/Ribonuclease H"/>
    <property type="match status" value="1"/>
</dbReference>
<dbReference type="InterPro" id="IPR012337">
    <property type="entry name" value="RNaseH-like_sf"/>
</dbReference>
<dbReference type="SUPFAM" id="SSF53098">
    <property type="entry name" value="Ribonuclease H-like"/>
    <property type="match status" value="1"/>
</dbReference>
<dbReference type="EMBL" id="JBICBT010000906">
    <property type="protein sequence ID" value="KAL3093932.1"/>
    <property type="molecule type" value="Genomic_DNA"/>
</dbReference>
<evidence type="ECO:0008006" key="3">
    <source>
        <dbReference type="Google" id="ProtNLM"/>
    </source>
</evidence>
<organism evidence="1 2">
    <name type="scientific">Heterodera trifolii</name>
    <dbReference type="NCBI Taxonomy" id="157864"/>
    <lineage>
        <taxon>Eukaryota</taxon>
        <taxon>Metazoa</taxon>
        <taxon>Ecdysozoa</taxon>
        <taxon>Nematoda</taxon>
        <taxon>Chromadorea</taxon>
        <taxon>Rhabditida</taxon>
        <taxon>Tylenchina</taxon>
        <taxon>Tylenchomorpha</taxon>
        <taxon>Tylenchoidea</taxon>
        <taxon>Heteroderidae</taxon>
        <taxon>Heteroderinae</taxon>
        <taxon>Heterodera</taxon>
    </lineage>
</organism>
<gene>
    <name evidence="1" type="ORF">niasHT_027260</name>
</gene>
<sequence length="330" mass="37242">MAVDSVTVNQSANGVECATIAGASPTWENINAHVNNQPTTGIVDVATGLTRPTSPASSSQFATRLLGNAHQLLLTTTTTQMTTVTMTAKTMYCRFVFASSMQRRRRDSPLQLNNRLVQKHVPLLIVAEVICERCLQAGISVNDGLGRRAPIVFVCVWRPRPSNQRRFYFHSFDNEAADPVDQFLDFLTHHGPKKAHTVCIAHNGGKYDFHLILEALHRRNLPPKRLCTTGLKIYSMRLSGSHQRRVTFKDSINYFFCELDALVTSFNLPQHQATVKPFFPYLYIQRQHLLQRLDTLPAREFYSPDTMKAEKTGQIFALACRQQRQQIPAA</sequence>
<protein>
    <recommendedName>
        <fullName evidence="3">DNA-directed DNA polymerase</fullName>
    </recommendedName>
</protein>
<name>A0ABD2JTH8_9BILA</name>
<proteinExistence type="predicted"/>
<reference evidence="1 2" key="1">
    <citation type="submission" date="2024-10" db="EMBL/GenBank/DDBJ databases">
        <authorList>
            <person name="Kim D."/>
        </authorList>
    </citation>
    <scope>NUCLEOTIDE SEQUENCE [LARGE SCALE GENOMIC DNA]</scope>
    <source>
        <strain evidence="1">BH-2024</strain>
    </source>
</reference>